<dbReference type="STRING" id="1123014.SAMN02745746_00825"/>
<name>A0A1Y6BCI8_9NEIS</name>
<dbReference type="InterPro" id="IPR045584">
    <property type="entry name" value="Pilin-like"/>
</dbReference>
<evidence type="ECO:0000313" key="3">
    <source>
        <dbReference type="Proteomes" id="UP000192920"/>
    </source>
</evidence>
<reference evidence="3" key="1">
    <citation type="submission" date="2017-04" db="EMBL/GenBank/DDBJ databases">
        <authorList>
            <person name="Varghese N."/>
            <person name="Submissions S."/>
        </authorList>
    </citation>
    <scope>NUCLEOTIDE SEQUENCE [LARGE SCALE GENOMIC DNA]</scope>
    <source>
        <strain evidence="3">DSM 22618</strain>
    </source>
</reference>
<accession>A0A1Y6BCI8</accession>
<dbReference type="RefSeq" id="WP_085275165.1">
    <property type="nucleotide sequence ID" value="NZ_FXAG01000003.1"/>
</dbReference>
<dbReference type="Pfam" id="PF07963">
    <property type="entry name" value="N_methyl"/>
    <property type="match status" value="1"/>
</dbReference>
<keyword evidence="1" id="KW-0812">Transmembrane</keyword>
<dbReference type="PROSITE" id="PS00409">
    <property type="entry name" value="PROKAR_NTER_METHYL"/>
    <property type="match status" value="1"/>
</dbReference>
<dbReference type="GO" id="GO:0043683">
    <property type="term" value="P:type IV pilus assembly"/>
    <property type="evidence" value="ECO:0007669"/>
    <property type="project" value="InterPro"/>
</dbReference>
<dbReference type="Proteomes" id="UP000192920">
    <property type="component" value="Unassembled WGS sequence"/>
</dbReference>
<feature type="transmembrane region" description="Helical" evidence="1">
    <location>
        <begin position="12"/>
        <end position="34"/>
    </location>
</feature>
<dbReference type="NCBIfam" id="TIGR02532">
    <property type="entry name" value="IV_pilin_GFxxxE"/>
    <property type="match status" value="1"/>
</dbReference>
<protein>
    <submittedName>
        <fullName evidence="2">Type IV pilus assembly protein PilE</fullName>
    </submittedName>
</protein>
<dbReference type="Pfam" id="PF16732">
    <property type="entry name" value="ComP_DUS"/>
    <property type="match status" value="1"/>
</dbReference>
<evidence type="ECO:0000313" key="2">
    <source>
        <dbReference type="EMBL" id="SMF02769.1"/>
    </source>
</evidence>
<evidence type="ECO:0000256" key="1">
    <source>
        <dbReference type="SAM" id="Phobius"/>
    </source>
</evidence>
<dbReference type="EMBL" id="FXAG01000003">
    <property type="protein sequence ID" value="SMF02769.1"/>
    <property type="molecule type" value="Genomic_DNA"/>
</dbReference>
<proteinExistence type="predicted"/>
<dbReference type="SUPFAM" id="SSF54523">
    <property type="entry name" value="Pili subunits"/>
    <property type="match status" value="1"/>
</dbReference>
<keyword evidence="1" id="KW-0472">Membrane</keyword>
<organism evidence="2 3">
    <name type="scientific">Pseudogulbenkiania subflava DSM 22618</name>
    <dbReference type="NCBI Taxonomy" id="1123014"/>
    <lineage>
        <taxon>Bacteria</taxon>
        <taxon>Pseudomonadati</taxon>
        <taxon>Pseudomonadota</taxon>
        <taxon>Betaproteobacteria</taxon>
        <taxon>Neisseriales</taxon>
        <taxon>Chromobacteriaceae</taxon>
        <taxon>Pseudogulbenkiania</taxon>
    </lineage>
</organism>
<dbReference type="AlphaFoldDB" id="A0A1Y6BCI8"/>
<dbReference type="InterPro" id="IPR012902">
    <property type="entry name" value="N_methyl_site"/>
</dbReference>
<dbReference type="InterPro" id="IPR031982">
    <property type="entry name" value="PilE-like"/>
</dbReference>
<gene>
    <name evidence="2" type="ORF">SAMN02745746_00825</name>
</gene>
<keyword evidence="3" id="KW-1185">Reference proteome</keyword>
<keyword evidence="1" id="KW-1133">Transmembrane helix</keyword>
<dbReference type="Gene3D" id="3.30.700.50">
    <property type="match status" value="1"/>
</dbReference>
<sequence length="141" mass="15572">MRYKIGRSRGFTLIELLIALAVVGILASLALPSYREHVIRARQSEARAALLDNAHFLERWYSEKGTFKQSSTAWPSLPVTATEFYDIAFASTAKNTDDGEYQLEASPKAGKDWVGGTLTLDQDGNIKLCQTGKDGKEQCTL</sequence>